<evidence type="ECO:0000256" key="1">
    <source>
        <dbReference type="SAM" id="Phobius"/>
    </source>
</evidence>
<organism evidence="2 3">
    <name type="scientific">Caulobacter rhizosphaerae</name>
    <dbReference type="NCBI Taxonomy" id="2010972"/>
    <lineage>
        <taxon>Bacteria</taxon>
        <taxon>Pseudomonadati</taxon>
        <taxon>Pseudomonadota</taxon>
        <taxon>Alphaproteobacteria</taxon>
        <taxon>Caulobacterales</taxon>
        <taxon>Caulobacteraceae</taxon>
        <taxon>Caulobacter</taxon>
    </lineage>
</organism>
<dbReference type="Pfam" id="PF04964">
    <property type="entry name" value="Flp_Fap"/>
    <property type="match status" value="1"/>
</dbReference>
<dbReference type="InterPro" id="IPR007047">
    <property type="entry name" value="Flp_Fap"/>
</dbReference>
<feature type="transmembrane region" description="Helical" evidence="1">
    <location>
        <begin position="20"/>
        <end position="38"/>
    </location>
</feature>
<dbReference type="RefSeq" id="WP_310030094.1">
    <property type="nucleotide sequence ID" value="NZ_JAVDRL010000003.1"/>
</dbReference>
<accession>A0ABU1MWJ2</accession>
<dbReference type="EMBL" id="JAVDRL010000003">
    <property type="protein sequence ID" value="MDR6530549.1"/>
    <property type="molecule type" value="Genomic_DNA"/>
</dbReference>
<keyword evidence="1" id="KW-0472">Membrane</keyword>
<reference evidence="2 3" key="1">
    <citation type="submission" date="2023-07" db="EMBL/GenBank/DDBJ databases">
        <title>Sorghum-associated microbial communities from plants grown in Nebraska, USA.</title>
        <authorList>
            <person name="Schachtman D."/>
        </authorList>
    </citation>
    <scope>NUCLEOTIDE SEQUENCE [LARGE SCALE GENOMIC DNA]</scope>
    <source>
        <strain evidence="2 3">DS2154</strain>
    </source>
</reference>
<gene>
    <name evidence="2" type="ORF">J2800_001285</name>
</gene>
<dbReference type="Proteomes" id="UP001262754">
    <property type="component" value="Unassembled WGS sequence"/>
</dbReference>
<keyword evidence="1" id="KW-0812">Transmembrane</keyword>
<comment type="caution">
    <text evidence="2">The sequence shown here is derived from an EMBL/GenBank/DDBJ whole genome shotgun (WGS) entry which is preliminary data.</text>
</comment>
<sequence>MSKFVTAFLNDESGAAAVEYGLIIALIALATVGAFSLLGGDVKSAFQAAADQLAGG</sequence>
<evidence type="ECO:0000313" key="3">
    <source>
        <dbReference type="Proteomes" id="UP001262754"/>
    </source>
</evidence>
<name>A0ABU1MWJ2_9CAUL</name>
<protein>
    <submittedName>
        <fullName evidence="2">Pilus assembly protein Flp/PilA</fullName>
    </submittedName>
</protein>
<proteinExistence type="predicted"/>
<keyword evidence="3" id="KW-1185">Reference proteome</keyword>
<keyword evidence="1" id="KW-1133">Transmembrane helix</keyword>
<evidence type="ECO:0000313" key="2">
    <source>
        <dbReference type="EMBL" id="MDR6530549.1"/>
    </source>
</evidence>